<dbReference type="GO" id="GO:0016491">
    <property type="term" value="F:oxidoreductase activity"/>
    <property type="evidence" value="ECO:0007669"/>
    <property type="project" value="InterPro"/>
</dbReference>
<dbReference type="InterPro" id="IPR052541">
    <property type="entry name" value="SQRD"/>
</dbReference>
<dbReference type="EMBL" id="FNSV01000005">
    <property type="protein sequence ID" value="SEB75757.1"/>
    <property type="molecule type" value="Genomic_DNA"/>
</dbReference>
<evidence type="ECO:0000313" key="2">
    <source>
        <dbReference type="EMBL" id="SEB75757.1"/>
    </source>
</evidence>
<proteinExistence type="predicted"/>
<dbReference type="Proteomes" id="UP000183561">
    <property type="component" value="Unassembled WGS sequence"/>
</dbReference>
<keyword evidence="3" id="KW-1185">Reference proteome</keyword>
<dbReference type="PANTHER" id="PTHR43755">
    <property type="match status" value="1"/>
</dbReference>
<dbReference type="PRINTS" id="PR00368">
    <property type="entry name" value="FADPNR"/>
</dbReference>
<dbReference type="PANTHER" id="PTHR43755:SF1">
    <property type="entry name" value="FAD-DEPENDENT PYRIDINE NUCLEOTIDE-DISULPHIDE OXIDOREDUCTASE"/>
    <property type="match status" value="1"/>
</dbReference>
<dbReference type="OrthoDB" id="9802771at2"/>
<dbReference type="Gene3D" id="3.50.50.60">
    <property type="entry name" value="FAD/NAD(P)-binding domain"/>
    <property type="match status" value="2"/>
</dbReference>
<dbReference type="SUPFAM" id="SSF51905">
    <property type="entry name" value="FAD/NAD(P)-binding domain"/>
    <property type="match status" value="2"/>
</dbReference>
<protein>
    <submittedName>
        <fullName evidence="2">Sulfide:quinone oxidoreductase</fullName>
    </submittedName>
</protein>
<dbReference type="Pfam" id="PF07992">
    <property type="entry name" value="Pyr_redox_2"/>
    <property type="match status" value="1"/>
</dbReference>
<name>A0A1H4LYW3_9NOCA</name>
<dbReference type="AlphaFoldDB" id="A0A1H4LYW3"/>
<evidence type="ECO:0000313" key="3">
    <source>
        <dbReference type="Proteomes" id="UP000183561"/>
    </source>
</evidence>
<gene>
    <name evidence="2" type="ORF">SAMN04490239_1534</name>
</gene>
<organism evidence="2 3">
    <name type="scientific">Rhodococcus koreensis</name>
    <dbReference type="NCBI Taxonomy" id="99653"/>
    <lineage>
        <taxon>Bacteria</taxon>
        <taxon>Bacillati</taxon>
        <taxon>Actinomycetota</taxon>
        <taxon>Actinomycetes</taxon>
        <taxon>Mycobacteriales</taxon>
        <taxon>Nocardiaceae</taxon>
        <taxon>Rhodococcus</taxon>
    </lineage>
</organism>
<dbReference type="InterPro" id="IPR036188">
    <property type="entry name" value="FAD/NAD-bd_sf"/>
</dbReference>
<evidence type="ECO:0000259" key="1">
    <source>
        <dbReference type="Pfam" id="PF07992"/>
    </source>
</evidence>
<reference evidence="3" key="1">
    <citation type="submission" date="2016-10" db="EMBL/GenBank/DDBJ databases">
        <authorList>
            <person name="Varghese N."/>
            <person name="Submissions S."/>
        </authorList>
    </citation>
    <scope>NUCLEOTIDE SEQUENCE [LARGE SCALE GENOMIC DNA]</scope>
    <source>
        <strain evidence="3">DSM 44498</strain>
    </source>
</reference>
<feature type="domain" description="FAD/NAD(P)-binding" evidence="1">
    <location>
        <begin position="3"/>
        <end position="288"/>
    </location>
</feature>
<accession>A0A1H4LYW3</accession>
<dbReference type="InterPro" id="IPR023753">
    <property type="entry name" value="FAD/NAD-binding_dom"/>
</dbReference>
<dbReference type="PRINTS" id="PR00469">
    <property type="entry name" value="PNDRDTASEII"/>
</dbReference>
<sequence length="378" mass="40489">MRTVLILGAGFGGLELAACLSESLAGEVQVVLIDRNDAFTFGFSKMDILFHDQAPEAVRIPYADLTRPGVEFRREAVTSIDPHTRRVVTDRSEYQPDILVVALGADYDPAATPGFVEDGHEYYSIDGACRLRERLESFTGGTVLLAILSVPFKCPPAPYEGAMLLHEKLTRRGVRESTRIHVLSPMDSPIPVSADTSSALVDALADRDIAYSPGLRVHALDPAAHVAATRTGDLAYDLFIGIPTHRVPAVVEASGLTEGGTDGWVAVDPRTLATRYPGVYAIGDCADAPVPRAGVFAEDAARTVAAGIAAHLHGSPAPEKYRGRGTCYIEFGDGLVGKVDADFLSGPTPVAPFFGPSVELAREKAEFAATRRRRWFTG</sequence>
<dbReference type="RefSeq" id="WP_072950178.1">
    <property type="nucleotide sequence ID" value="NZ_FNSV01000005.1"/>
</dbReference>